<feature type="region of interest" description="Disordered" evidence="1">
    <location>
        <begin position="1"/>
        <end position="34"/>
    </location>
</feature>
<sequence length="205" mass="21951">MHHAPSARLRTATHGPPRPPQPHQSRKAREQAKLHPRHVLEVQPAAQSASLRACAGLGGGGEGRGGEWVLLVKTDTVRYGTARCGAVRCGAVRCGAVGRAPRTAGGREQAGGSLPRYLGTYGGLPSLFLDAALATRRTSGFFSDTKCFAIVAGYPSLADKQRCRRLPSQAVLAVTMRLIEPVPAEKKHHAKPPYRQNAAKNRLQK</sequence>
<protein>
    <submittedName>
        <fullName evidence="2">Uncharacterized protein</fullName>
    </submittedName>
</protein>
<dbReference type="AlphaFoldDB" id="A0A9P6GJ11"/>
<evidence type="ECO:0000313" key="2">
    <source>
        <dbReference type="EMBL" id="KAF9735870.1"/>
    </source>
</evidence>
<accession>A0A9P6GJ11</accession>
<comment type="caution">
    <text evidence="2">The sequence shown here is derived from an EMBL/GenBank/DDBJ whole genome shotgun (WGS) entry which is preliminary data.</text>
</comment>
<dbReference type="OrthoDB" id="7491348at2759"/>
<keyword evidence="3" id="KW-1185">Reference proteome</keyword>
<reference evidence="2" key="1">
    <citation type="journal article" date="2020" name="Mol. Plant Microbe Interact.">
        <title>Genome Sequence of the Biocontrol Agent Coniothyrium minitans strain Conio (IMI 134523).</title>
        <authorList>
            <person name="Patel D."/>
            <person name="Shittu T.A."/>
            <person name="Baroncelli R."/>
            <person name="Muthumeenakshi S."/>
            <person name="Osborne T.H."/>
            <person name="Janganan T.K."/>
            <person name="Sreenivasaprasad S."/>
        </authorList>
    </citation>
    <scope>NUCLEOTIDE SEQUENCE</scope>
    <source>
        <strain evidence="2">Conio</strain>
    </source>
</reference>
<dbReference type="Proteomes" id="UP000756921">
    <property type="component" value="Unassembled WGS sequence"/>
</dbReference>
<dbReference type="EMBL" id="WJXW01000005">
    <property type="protein sequence ID" value="KAF9735870.1"/>
    <property type="molecule type" value="Genomic_DNA"/>
</dbReference>
<organism evidence="2 3">
    <name type="scientific">Paraphaeosphaeria minitans</name>
    <dbReference type="NCBI Taxonomy" id="565426"/>
    <lineage>
        <taxon>Eukaryota</taxon>
        <taxon>Fungi</taxon>
        <taxon>Dikarya</taxon>
        <taxon>Ascomycota</taxon>
        <taxon>Pezizomycotina</taxon>
        <taxon>Dothideomycetes</taxon>
        <taxon>Pleosporomycetidae</taxon>
        <taxon>Pleosporales</taxon>
        <taxon>Massarineae</taxon>
        <taxon>Didymosphaeriaceae</taxon>
        <taxon>Paraphaeosphaeria</taxon>
    </lineage>
</organism>
<name>A0A9P6GJ11_9PLEO</name>
<evidence type="ECO:0000256" key="1">
    <source>
        <dbReference type="SAM" id="MobiDB-lite"/>
    </source>
</evidence>
<evidence type="ECO:0000313" key="3">
    <source>
        <dbReference type="Proteomes" id="UP000756921"/>
    </source>
</evidence>
<proteinExistence type="predicted"/>
<feature type="region of interest" description="Disordered" evidence="1">
    <location>
        <begin position="183"/>
        <end position="205"/>
    </location>
</feature>
<gene>
    <name evidence="2" type="ORF">PMIN01_05785</name>
</gene>